<protein>
    <submittedName>
        <fullName evidence="2">Uncharacterized protein</fullName>
    </submittedName>
</protein>
<organism evidence="2 3">
    <name type="scientific">Purpureocillium lilacinum</name>
    <name type="common">Paecilomyces lilacinus</name>
    <dbReference type="NCBI Taxonomy" id="33203"/>
    <lineage>
        <taxon>Eukaryota</taxon>
        <taxon>Fungi</taxon>
        <taxon>Dikarya</taxon>
        <taxon>Ascomycota</taxon>
        <taxon>Pezizomycotina</taxon>
        <taxon>Sordariomycetes</taxon>
        <taxon>Hypocreomycetidae</taxon>
        <taxon>Hypocreales</taxon>
        <taxon>Ophiocordycipitaceae</taxon>
        <taxon>Purpureocillium</taxon>
    </lineage>
</organism>
<name>A0A2U3E597_PURLI</name>
<sequence length="214" mass="23426">MEPKLELGRGLVNSRRGGPGQRPLAAKKRAMRAARAGPEDHPATGRASLVTSRRHEGADLCLAGGLEGTWVNGGQWANQLEKLFVRWMRNKMASKFSDWRAPPKFYLIPTPAIPTPVSHHGHVAATRLCRRRWPSGLSLTSGFAYLYRDSGASKSRCRHAGADLGCDASAYLLLAHREVPSEAGHMDDAIAETSRVSLRFRVQKTDKPSSSFAV</sequence>
<evidence type="ECO:0000313" key="2">
    <source>
        <dbReference type="EMBL" id="PWI69667.1"/>
    </source>
</evidence>
<feature type="region of interest" description="Disordered" evidence="1">
    <location>
        <begin position="1"/>
        <end position="24"/>
    </location>
</feature>
<accession>A0A2U3E597</accession>
<evidence type="ECO:0000313" key="3">
    <source>
        <dbReference type="Proteomes" id="UP000245956"/>
    </source>
</evidence>
<proteinExistence type="predicted"/>
<gene>
    <name evidence="2" type="ORF">PCL_00579</name>
</gene>
<dbReference type="AlphaFoldDB" id="A0A2U3E597"/>
<dbReference type="Proteomes" id="UP000245956">
    <property type="component" value="Unassembled WGS sequence"/>
</dbReference>
<reference evidence="2 3" key="1">
    <citation type="journal article" date="2016" name="Front. Microbiol.">
        <title>Genome and transcriptome sequences reveal the specific parasitism of the nematophagous Purpureocillium lilacinum 36-1.</title>
        <authorList>
            <person name="Xie J."/>
            <person name="Li S."/>
            <person name="Mo C."/>
            <person name="Xiao X."/>
            <person name="Peng D."/>
            <person name="Wang G."/>
            <person name="Xiao Y."/>
        </authorList>
    </citation>
    <scope>NUCLEOTIDE SEQUENCE [LARGE SCALE GENOMIC DNA]</scope>
    <source>
        <strain evidence="2 3">36-1</strain>
    </source>
</reference>
<dbReference type="EMBL" id="LCWV01000011">
    <property type="protein sequence ID" value="PWI69667.1"/>
    <property type="molecule type" value="Genomic_DNA"/>
</dbReference>
<comment type="caution">
    <text evidence="2">The sequence shown here is derived from an EMBL/GenBank/DDBJ whole genome shotgun (WGS) entry which is preliminary data.</text>
</comment>
<evidence type="ECO:0000256" key="1">
    <source>
        <dbReference type="SAM" id="MobiDB-lite"/>
    </source>
</evidence>